<comment type="caution">
    <text evidence="11">The sequence shown here is derived from an EMBL/GenBank/DDBJ whole genome shotgun (WGS) entry which is preliminary data.</text>
</comment>
<evidence type="ECO:0000256" key="3">
    <source>
        <dbReference type="ARBA" id="ARBA00022670"/>
    </source>
</evidence>
<evidence type="ECO:0000256" key="2">
    <source>
        <dbReference type="ARBA" id="ARBA00012759"/>
    </source>
</evidence>
<evidence type="ECO:0000256" key="1">
    <source>
        <dbReference type="ARBA" id="ARBA00000707"/>
    </source>
</evidence>
<dbReference type="PANTHER" id="PTHR13367:SF32">
    <property type="entry name" value="DUF6606 DOMAIN-CONTAINING PROTEIN"/>
    <property type="match status" value="1"/>
</dbReference>
<keyword evidence="6" id="KW-0788">Thiol protease</keyword>
<accession>A0AAD4F905</accession>
<dbReference type="GO" id="GO:0004843">
    <property type="term" value="F:cysteine-type deubiquitinase activity"/>
    <property type="evidence" value="ECO:0007669"/>
    <property type="project" value="UniProtKB-EC"/>
</dbReference>
<protein>
    <recommendedName>
        <fullName evidence="2">ubiquitinyl hydrolase 1</fullName>
        <ecNumber evidence="2">3.4.19.12</ecNumber>
    </recommendedName>
</protein>
<organism evidence="11 12">
    <name type="scientific">Alternaria panax</name>
    <dbReference type="NCBI Taxonomy" id="48097"/>
    <lineage>
        <taxon>Eukaryota</taxon>
        <taxon>Fungi</taxon>
        <taxon>Dikarya</taxon>
        <taxon>Ascomycota</taxon>
        <taxon>Pezizomycotina</taxon>
        <taxon>Dothideomycetes</taxon>
        <taxon>Pleosporomycetidae</taxon>
        <taxon>Pleosporales</taxon>
        <taxon>Pleosporineae</taxon>
        <taxon>Pleosporaceae</taxon>
        <taxon>Alternaria</taxon>
        <taxon>Alternaria sect. Panax</taxon>
    </lineage>
</organism>
<evidence type="ECO:0000259" key="9">
    <source>
        <dbReference type="Pfam" id="PF12359"/>
    </source>
</evidence>
<feature type="compositionally biased region" description="Acidic residues" evidence="7">
    <location>
        <begin position="3186"/>
        <end position="3213"/>
    </location>
</feature>
<reference evidence="11" key="1">
    <citation type="submission" date="2021-07" db="EMBL/GenBank/DDBJ databases">
        <title>Genome Resource of American Ginseng Black Spot Pathogen Alternaria panax.</title>
        <authorList>
            <person name="Qiu C."/>
            <person name="Wang W."/>
            <person name="Liu Z."/>
        </authorList>
    </citation>
    <scope>NUCLEOTIDE SEQUENCE</scope>
    <source>
        <strain evidence="11">BNCC115425</strain>
    </source>
</reference>
<keyword evidence="5" id="KW-0378">Hydrolase</keyword>
<dbReference type="GO" id="GO:0006508">
    <property type="term" value="P:proteolysis"/>
    <property type="evidence" value="ECO:0007669"/>
    <property type="project" value="UniProtKB-KW"/>
</dbReference>
<dbReference type="Pfam" id="PF12359">
    <property type="entry name" value="DUF3645"/>
    <property type="match status" value="1"/>
</dbReference>
<evidence type="ECO:0000256" key="6">
    <source>
        <dbReference type="ARBA" id="ARBA00022807"/>
    </source>
</evidence>
<evidence type="ECO:0000256" key="5">
    <source>
        <dbReference type="ARBA" id="ARBA00022801"/>
    </source>
</evidence>
<dbReference type="InterPro" id="IPR022099">
    <property type="entry name" value="DUF3638"/>
</dbReference>
<dbReference type="PANTHER" id="PTHR13367">
    <property type="entry name" value="UBIQUITIN THIOESTERASE"/>
    <property type="match status" value="1"/>
</dbReference>
<dbReference type="EMBL" id="JAANER010000010">
    <property type="protein sequence ID" value="KAG9185573.1"/>
    <property type="molecule type" value="Genomic_DNA"/>
</dbReference>
<sequence length="3213" mass="364529">MATAARVPFLQQQYNHVALPRNVPGKEDGNLRHIEEVLLRRMLDAVARLIPHVAADFASHVQGLQTTLLACQVLNVDGTIGKAALMKELRNLSHHKMLVLHVAPQNCALLVYYQELNSGDHSIVFEAFETSATADKVLAAKGALQWDFPGCAVSVPASTFHDESFQESLATFIEQASSESVTKFAAVTWKAAATIPEIRDTSDPALISGLLMTILEANGTAVSVPRLRKRVRDTVVFDNARTPWRRSAFYLVLRVAVQRYLYHHLSSEVGRLYYKTLMCLLHAQLLEDVLKKIPLDAAFSLRQKLGRRLAKLTSDIHSANRSATGRYANLLLSFEGRFETTLATTGGYLKRVWRTHRESRERSIPLLRQYAHPHEFQLRMTNSGRFLKGVLSTRPPLSKSKERTSGEHLRSYLQSKASVKPYMKAVSSQIASSELVEDMIIPAKQSTQPEGLLTIQMSRVMCEYVARISTMDQAYPNQKSQQFLHAMELWVLMDRDAVACYPLLKEYHPGFDADILDPIQLLTRDEMIRSQEVRKYLQSRYRARSSAVSKTIFDDPADDCFAAQYYDREDLQGELPVMREEIEQAANVACDAKSTEWEEKSQRYAQTIDKRNEKECIYDASVGWDGMTQSRHRRPCGWHDLHSEAQAIRIRIHEHPLPSYEPAVKAALFELQCPEVFAAYRDATWRLLSTLCHQTTEKLDRMSLVREYSQLRQYVNETSCRVTLGSYKKAHLECHYANWGFPIGLAEVIRTCGLKPRYYDRLGAVWTDKTKKASFWHHFPVKLPLSSPLASLELDYATWPTSNEVQASQARCPQGVSIHEFTALQGLLIGTHSRWLDLLREMGSTNLNFSSESTWVLVLRLVLQLGPDTVAESIYTDVHRPLSDDGLCSKLLKQVRYRLEAIQRNWREPVQMEILITILLKVTSLTPSMAVRNEGTELLQEVRNITDGWRKELQPMVTEDPNVLQSAIWASLLCKRTMHVDGQRWEDTGSLRMYLDASISLQYNLAGSFDAMPYNMRNAIAQDTLFAHDHREIIRQVILSHQETFRAALEAVWYVPGDYHPVEAGLEAIPGTWYLSYTLQSTAEQQSYFVHYNYVYGTLLINGQEMGTLPQSYRMDATYQLILGTKNPIVYPSPLRGMDFALSEVVRGHRIHLGYRNNRLIIRAYQDGQILEFIPRHVFGLDSPTPDLPRPLVEDCYHWLHVYSGHVEIRQSSQWTSKLMNWWIRWHPSGFYHAVRRFQEPSQTTLLDTGSDLVRSITRIFSHFEFPSQILVFASVNGKISVELKRMELSFHINHEGLLQSPRLGAIILQNQDAGTWYGLTNKIVVHSIANRRQKSILVPWGGIRVAKNGPHVSVDIEMGQGVYLKYAINDILGRIDCAPEPRLLYMKALLHAYTSHAIADPLTRRTGTEEALYLLQTGIYQPWNPLLRDEIATLNRIAELSPKRGYYPPDVRSMETVLWQPECTIYMQDDRYATVVATILRRSADLSQFFLDRDIQEIIKLEPDIVHLTARAVARSNIQRKNTDGNQDAVYSTRDSRTASKDRLNVLEVSKLLLNWESTCYLDTTLIALLHDAPVLGGYDKYYRKFLLTDHLAVDIKAEWGALAQKSLNCSVDDRFSLMFLLGTIAFSSDADLNLLRVLISFAMIPEIRAISAPSHAAYFHFRADGAPPPSYLISLIERARMQFSETGFKKRSQLVKAESIHGPSVDKACKLLADSIIKQWPASDIDSRRLVAIDPTYLDVDRALSDVASEWTRLTRNYELSLYLEQVQDILSCVTAHRTDANLLLEVKPDAKPMSSSLYSVRSKKYDDQSLSDLMKAQVVNIEGSELTAPLKTSRLYAGALTVRSGNIAHPSTTMHKFVGAAQVRKAPSHPRVSHPPPREIRTLRSIVANFNDPSSFVQCRYAKEMDASIDALQKHISRVQGTAHGTFPQIVTADIIAARDCAAAAADRIRCSLQGQDPQAKWLQMADTYLNMTTIELLTELRINAGTTFGTGMKEALVAFGVAVTKLQRLFRIQDAQKRWKKQQERDEWENKGHGNWDPVAFSEWLLLEIDGDILIRNEQVDVALATVSPQTNKNSVLQLLMGKGKTSCILPMVAALLADKANLARVVVPRALLLQSAQVMQAKLGGLIDRELMHIPFSRKTPPTKALMGLYGKLHARLKASRGVLIALPEHVLSFKLSGLQQLCDENLETASMMIEMQRWLDAHTRDVLDECDVSLAIRTQLIYPSGTQATVNGHPMRWQVTQAVLHLVKDFSSSVQSRYPRSIEVVDRGTAGFPLIYFLRKDAEDYLIELLVRIICKGQTPLILPCAEYPAALMRDVQSYISKPAVRSQTISKIASFFRDKPTLMRAVNLLRGMFVHRILIATLKKRWNVQYGLHATRAPIAVPYLAKGVPSPTAEWGHPDVAITLTCLSFYYEGLSVPQFKEAFAHLAKTDEPSIQYEKWFPKGIDIPKELDDYAAINAEDMRQLGELYQVVRYSAPLTDFYLNNFVFPKYAKTFSLKLQASGWNLFPSSQDNKGPRVTGFSGTNDSRHQLPLLVQQQDLPQLAHTNAEVPYYLLAPRNQSYVRMTFTNGARWTEIGLIKNLASPYRHTPNSGHYSNGLRQEGRIRILIDAGAQVLEHSNKDFAKAWLDADYEAAAAVYFDNDHRVWVLYRTGRRVPLVASPFVNDLDRCVVYLDESHCRGTDIKFPPGARAALTLGQHLTKDALVQAAMRLRLLGQTQSVTFFSPVEVHQGILDRLPKETSEFHQPTSGDVLRWVFGQTCDTMEQLEPSYFAQTSQYLQQEQARLEHPEYLHDISSREAYLAIVRIKEALSLKQLYEPRGERHRRAGLNTAAIAWKPSLQGIYTELVSRKKHFQDRGSAVHASALEEVEIEQEREAEREVEIEVENVREVQQALLFNAHKVKKLHEDINHFAAFGHLVPGSDAYQPMFSVLGRTTSLGLKHTVNSSMKSGLWISTEFSRTIEIHAPNDNYLRSSHWVLWSTVGQQALLVSPEEANQLIPIMQEQQTFQNDGSVHLIIYAAPVTRRMLHFNQLNYYAMPALPTKFEAPVWLRVEIGLFAGRLYLEWDEYYQLLEYLGLDENLSQHPEKDAFAKKPLTFVHEWLALRRKGQDFEHTPMGFVTTGKPLTENHPFFRKLAHGDDPALRQHVARAVPGQLDALEEDEDHDDHDEEFVPAVEHVDESEGEDEGFESSGDEEAFVDAEDEDGE</sequence>
<feature type="region of interest" description="Disordered" evidence="7">
    <location>
        <begin position="3166"/>
        <end position="3213"/>
    </location>
</feature>
<evidence type="ECO:0000259" key="8">
    <source>
        <dbReference type="Pfam" id="PF12340"/>
    </source>
</evidence>
<feature type="domain" description="DUF3638" evidence="8">
    <location>
        <begin position="2037"/>
        <end position="2260"/>
    </location>
</feature>
<feature type="compositionally biased region" description="Acidic residues" evidence="7">
    <location>
        <begin position="3166"/>
        <end position="3178"/>
    </location>
</feature>
<comment type="catalytic activity">
    <reaction evidence="1">
        <text>Thiol-dependent hydrolysis of ester, thioester, amide, peptide and isopeptide bonds formed by the C-terminal Gly of ubiquitin (a 76-residue protein attached to proteins as an intracellular targeting signal).</text>
        <dbReference type="EC" id="3.4.19.12"/>
    </reaction>
</comment>
<keyword evidence="3" id="KW-0645">Protease</keyword>
<dbReference type="Pfam" id="PF12340">
    <property type="entry name" value="DUF3638"/>
    <property type="match status" value="1"/>
</dbReference>
<evidence type="ECO:0000313" key="11">
    <source>
        <dbReference type="EMBL" id="KAG9185573.1"/>
    </source>
</evidence>
<feature type="domain" description="DUF3645" evidence="9">
    <location>
        <begin position="2380"/>
        <end position="2412"/>
    </location>
</feature>
<dbReference type="Pfam" id="PF20255">
    <property type="entry name" value="DUF6606"/>
    <property type="match status" value="1"/>
</dbReference>
<gene>
    <name evidence="11" type="ORF">G6011_06904</name>
</gene>
<evidence type="ECO:0000256" key="4">
    <source>
        <dbReference type="ARBA" id="ARBA00022786"/>
    </source>
</evidence>
<evidence type="ECO:0000259" key="10">
    <source>
        <dbReference type="Pfam" id="PF20255"/>
    </source>
</evidence>
<evidence type="ECO:0000313" key="12">
    <source>
        <dbReference type="Proteomes" id="UP001199106"/>
    </source>
</evidence>
<evidence type="ECO:0000256" key="7">
    <source>
        <dbReference type="SAM" id="MobiDB-lite"/>
    </source>
</evidence>
<dbReference type="EC" id="3.4.19.12" evidence="2"/>
<dbReference type="InterPro" id="IPR046541">
    <property type="entry name" value="DUF6606"/>
</dbReference>
<keyword evidence="12" id="KW-1185">Reference proteome</keyword>
<proteinExistence type="predicted"/>
<name>A0AAD4F905_9PLEO</name>
<keyword evidence="4" id="KW-0833">Ubl conjugation pathway</keyword>
<feature type="domain" description="DUF6606" evidence="10">
    <location>
        <begin position="14"/>
        <end position="287"/>
    </location>
</feature>
<dbReference type="InterPro" id="IPR022105">
    <property type="entry name" value="DUF3645"/>
</dbReference>
<dbReference type="Proteomes" id="UP001199106">
    <property type="component" value="Unassembled WGS sequence"/>
</dbReference>
<dbReference type="InterPro" id="IPR051346">
    <property type="entry name" value="OTU_Deubiquitinase"/>
</dbReference>